<dbReference type="RefSeq" id="XP_013402083.1">
    <property type="nucleotide sequence ID" value="XM_013546629.2"/>
</dbReference>
<dbReference type="PANTHER" id="PTHR21436:SF2">
    <property type="entry name" value="COILED-COIL DOMAIN-CONTAINING PROTEIN 142"/>
    <property type="match status" value="1"/>
</dbReference>
<dbReference type="KEGG" id="lak:106167766"/>
<feature type="compositionally biased region" description="Polar residues" evidence="1">
    <location>
        <begin position="898"/>
        <end position="914"/>
    </location>
</feature>
<dbReference type="AlphaFoldDB" id="A0A1S3IVJ4"/>
<gene>
    <name evidence="4" type="primary">LOC106167766</name>
</gene>
<dbReference type="InParanoid" id="A0A1S3IVJ4"/>
<dbReference type="Proteomes" id="UP000085678">
    <property type="component" value="Unplaced"/>
</dbReference>
<feature type="region of interest" description="Disordered" evidence="1">
    <location>
        <begin position="898"/>
        <end position="939"/>
    </location>
</feature>
<dbReference type="OMA" id="QEAMPIG"/>
<dbReference type="InterPro" id="IPR026700">
    <property type="entry name" value="CCDC142"/>
</dbReference>
<sequence>MFFMEDDDDEEDGGEFDIREVEKTIGALRQCYSIFNPGTHVCKRNRDHAMSFAHCGSGVVIGEKYAEMHRLMERRARLEFMRDYTNRINAVRLFIAHLEDLCQEEYQTWYAVKHELDTGEITTNLETLSHICEELRMHHVNHWNSVKQHLHTSKWLRPQLPELCMEMDHMRLMLMQYRDVALWWVEQIIRIGLEVFAHMDVDNITQTMLWNVARGIEDFNSILQTVRHINSHDIHPHRTLNVDGKAALHSALFNCVSNNSTAHVASSVKPIPFSKVLHTLALERSMVAAKALHSYFTMNQEFLSLQQANRFSEFTWESVVNGDNGKSISFDTRTSDYHSSSSQGSCSGLNVKIGNLIVPDLTGLPNPLGEFGRQEREFASSFLGVVCQSTTLLRKHVVKGGAHWGKKFSPRTQRHSSAFRFDIEPNSKPPLLSELKVKTAEKNEENSQKLDAHFSRHDPKRKSVTWGDNADSTVKLQLTSRYIDLVWNGIGNNLCLVFEQHVWNRGDGVAQGLGHVGLCPDSLLMVIVYMIQQGVAKEFFPAQLEEPLQSVSRRLVASAAWAKWEEAICGALASSTVDKCSPTPLAAGAYSTVTAKLLRDTFRPLLFLVTSVNSIKTQRVSSEVLKQSAEVRKESLEILVPAMARVLATCSVSLKWCHVKTFQFLSGWAVSPFLLVTQSDIKVLADESKKALTLVKPFIPEPPKSSSNQVEHQLVLQLTALSLQVGEQCGQLQMLSGSAVKQFASSLKAMASDFFQGAMPLGKVWRKKSNQEFPTDPNEYVKQALDTLVVPILMGVVNLKTTAQLGTLSVTVVSVCETWTELILKEKIKFSLYGAHQLYLDFLHVRTWLSESIQNDEVKQSILSLDIFKYLFGAVSLLKKQPKKKGVATTVNREEMSTEVSITSTTSQRNNSLLSFGEGSGHTSECNSDHDDVSVPDLDNDNYKMPNSVDWLALRVHGGARSWKLPSCFNREVND</sequence>
<dbReference type="STRING" id="7574.A0A1S3IVJ4"/>
<evidence type="ECO:0000259" key="2">
    <source>
        <dbReference type="Pfam" id="PF14923"/>
    </source>
</evidence>
<organism evidence="3 4">
    <name type="scientific">Lingula anatina</name>
    <name type="common">Brachiopod</name>
    <name type="synonym">Lingula unguis</name>
    <dbReference type="NCBI Taxonomy" id="7574"/>
    <lineage>
        <taxon>Eukaryota</taxon>
        <taxon>Metazoa</taxon>
        <taxon>Spiralia</taxon>
        <taxon>Lophotrochozoa</taxon>
        <taxon>Brachiopoda</taxon>
        <taxon>Linguliformea</taxon>
        <taxon>Lingulata</taxon>
        <taxon>Lingulida</taxon>
        <taxon>Linguloidea</taxon>
        <taxon>Lingulidae</taxon>
        <taxon>Lingula</taxon>
    </lineage>
</organism>
<dbReference type="PANTHER" id="PTHR21436">
    <property type="entry name" value="COILED-COIL DOMAIN-CONTAINING PROTEIN 142"/>
    <property type="match status" value="1"/>
</dbReference>
<accession>A0A1S3IVJ4</accession>
<keyword evidence="3" id="KW-1185">Reference proteome</keyword>
<name>A0A1S3IVJ4_LINAN</name>
<dbReference type="GeneID" id="106167766"/>
<evidence type="ECO:0000256" key="1">
    <source>
        <dbReference type="SAM" id="MobiDB-lite"/>
    </source>
</evidence>
<dbReference type="Pfam" id="PF14923">
    <property type="entry name" value="CCDC142"/>
    <property type="match status" value="1"/>
</dbReference>
<protein>
    <submittedName>
        <fullName evidence="4">Uncharacterized protein LOC106167766</fullName>
    </submittedName>
</protein>
<feature type="domain" description="Coiled-coil protein 142 C-terminal" evidence="2">
    <location>
        <begin position="485"/>
        <end position="913"/>
    </location>
</feature>
<evidence type="ECO:0000313" key="3">
    <source>
        <dbReference type="Proteomes" id="UP000085678"/>
    </source>
</evidence>
<dbReference type="InterPro" id="IPR055350">
    <property type="entry name" value="CCDC142_C"/>
</dbReference>
<proteinExistence type="predicted"/>
<dbReference type="OrthoDB" id="6579237at2759"/>
<reference evidence="4" key="1">
    <citation type="submission" date="2025-08" db="UniProtKB">
        <authorList>
            <consortium name="RefSeq"/>
        </authorList>
    </citation>
    <scope>IDENTIFICATION</scope>
    <source>
        <tissue evidence="4">Gonads</tissue>
    </source>
</reference>
<evidence type="ECO:0000313" key="4">
    <source>
        <dbReference type="RefSeq" id="XP_013402083.1"/>
    </source>
</evidence>